<name>A0A0S8JTM3_UNCW3</name>
<protein>
    <recommendedName>
        <fullName evidence="3">Metallopeptidase family protein</fullName>
    </recommendedName>
</protein>
<gene>
    <name evidence="1" type="ORF">AMJ74_06105</name>
</gene>
<dbReference type="InterPro" id="IPR038555">
    <property type="entry name" value="Zincin_1_sf"/>
</dbReference>
<dbReference type="Gene3D" id="3.30.2010.20">
    <property type="match status" value="1"/>
</dbReference>
<dbReference type="Proteomes" id="UP000050975">
    <property type="component" value="Unassembled WGS sequence"/>
</dbReference>
<evidence type="ECO:0000313" key="1">
    <source>
        <dbReference type="EMBL" id="KPL12802.1"/>
    </source>
</evidence>
<reference evidence="1 2" key="1">
    <citation type="journal article" date="2015" name="Microbiome">
        <title>Genomic resolution of linkages in carbon, nitrogen, and sulfur cycling among widespread estuary sediment bacteria.</title>
        <authorList>
            <person name="Baker B.J."/>
            <person name="Lazar C.S."/>
            <person name="Teske A.P."/>
            <person name="Dick G.J."/>
        </authorList>
    </citation>
    <scope>NUCLEOTIDE SEQUENCE [LARGE SCALE GENOMIC DNA]</scope>
    <source>
        <strain evidence="1">SM1_77</strain>
    </source>
</reference>
<dbReference type="InterPro" id="IPR010428">
    <property type="entry name" value="Zincin_1"/>
</dbReference>
<organism evidence="1 2">
    <name type="scientific">candidate division WOR_3 bacterium SM1_77</name>
    <dbReference type="NCBI Taxonomy" id="1703778"/>
    <lineage>
        <taxon>Bacteria</taxon>
        <taxon>Bacteria division WOR-3</taxon>
    </lineage>
</organism>
<comment type="caution">
    <text evidence="1">The sequence shown here is derived from an EMBL/GenBank/DDBJ whole genome shotgun (WGS) entry which is preliminary data.</text>
</comment>
<evidence type="ECO:0008006" key="3">
    <source>
        <dbReference type="Google" id="ProtNLM"/>
    </source>
</evidence>
<evidence type="ECO:0000313" key="2">
    <source>
        <dbReference type="Proteomes" id="UP000050975"/>
    </source>
</evidence>
<dbReference type="SUPFAM" id="SSF55486">
    <property type="entry name" value="Metalloproteases ('zincins'), catalytic domain"/>
    <property type="match status" value="1"/>
</dbReference>
<dbReference type="Pfam" id="PF06262">
    <property type="entry name" value="Zincin_1"/>
    <property type="match status" value="1"/>
</dbReference>
<sequence>MEREKFAELVRDALDNLPAFFRKKIHNIQVVVEEEPIEQDSLLGLYQGVPFKHRGVWYGNVLPDKITLFKRNIERISRTDDEIKEWVYKVLIHEIGHYFGFSEADLRRLDNR</sequence>
<proteinExistence type="predicted"/>
<dbReference type="AlphaFoldDB" id="A0A0S8JTM3"/>
<dbReference type="CDD" id="cd12952">
    <property type="entry name" value="MMP_ACEL2062"/>
    <property type="match status" value="1"/>
</dbReference>
<dbReference type="EMBL" id="LJVE01000134">
    <property type="protein sequence ID" value="KPL12802.1"/>
    <property type="molecule type" value="Genomic_DNA"/>
</dbReference>
<accession>A0A0S8JTM3</accession>